<comment type="caution">
    <text evidence="1">The sequence shown here is derived from an EMBL/GenBank/DDBJ whole genome shotgun (WGS) entry which is preliminary data.</text>
</comment>
<name>A0A0G1TZ47_UNCKA</name>
<dbReference type="AlphaFoldDB" id="A0A0G1TZ47"/>
<dbReference type="Proteomes" id="UP000034873">
    <property type="component" value="Unassembled WGS sequence"/>
</dbReference>
<sequence length="87" mass="9785">MAQKVFEIGNSVAVSIPKSSGIKAGTKVKYSRQGKKLIYEIVDNTALSPAEKHIRETSGTFKIRVKNMNQILKYLKENPYDKTVRLS</sequence>
<proteinExistence type="predicted"/>
<protein>
    <recommendedName>
        <fullName evidence="3">SpoVT-AbrB domain-containing protein</fullName>
    </recommendedName>
</protein>
<gene>
    <name evidence="1" type="ORF">UX73_C0018G0011</name>
</gene>
<dbReference type="EMBL" id="LCNH01000018">
    <property type="protein sequence ID" value="KKU50655.1"/>
    <property type="molecule type" value="Genomic_DNA"/>
</dbReference>
<reference evidence="1 2" key="1">
    <citation type="journal article" date="2015" name="Nature">
        <title>rRNA introns, odd ribosomes, and small enigmatic genomes across a large radiation of phyla.</title>
        <authorList>
            <person name="Brown C.T."/>
            <person name="Hug L.A."/>
            <person name="Thomas B.C."/>
            <person name="Sharon I."/>
            <person name="Castelle C.J."/>
            <person name="Singh A."/>
            <person name="Wilkins M.J."/>
            <person name="Williams K.H."/>
            <person name="Banfield J.F."/>
        </authorList>
    </citation>
    <scope>NUCLEOTIDE SEQUENCE [LARGE SCALE GENOMIC DNA]</scope>
</reference>
<dbReference type="SUPFAM" id="SSF89447">
    <property type="entry name" value="AbrB/MazE/MraZ-like"/>
    <property type="match status" value="1"/>
</dbReference>
<evidence type="ECO:0000313" key="1">
    <source>
        <dbReference type="EMBL" id="KKU50655.1"/>
    </source>
</evidence>
<dbReference type="InterPro" id="IPR037914">
    <property type="entry name" value="SpoVT-AbrB_sf"/>
</dbReference>
<organism evidence="1 2">
    <name type="scientific">candidate division WWE3 bacterium GW2011_GWC1_47_10</name>
    <dbReference type="NCBI Taxonomy" id="1619122"/>
    <lineage>
        <taxon>Bacteria</taxon>
        <taxon>Katanobacteria</taxon>
    </lineage>
</organism>
<dbReference type="STRING" id="1619122.UX73_C0018G0011"/>
<evidence type="ECO:0000313" key="2">
    <source>
        <dbReference type="Proteomes" id="UP000034873"/>
    </source>
</evidence>
<evidence type="ECO:0008006" key="3">
    <source>
        <dbReference type="Google" id="ProtNLM"/>
    </source>
</evidence>
<accession>A0A0G1TZ47</accession>